<reference evidence="3" key="1">
    <citation type="journal article" date="2011" name="Science">
        <title>The plant cell wall-decomposing machinery underlies the functional diversity of forest fungi.</title>
        <authorList>
            <person name="Eastwood D.C."/>
            <person name="Floudas D."/>
            <person name="Binder M."/>
            <person name="Majcherczyk A."/>
            <person name="Schneider P."/>
            <person name="Aerts A."/>
            <person name="Asiegbu F.O."/>
            <person name="Baker S.E."/>
            <person name="Barry K."/>
            <person name="Bendiksby M."/>
            <person name="Blumentritt M."/>
            <person name="Coutinho P.M."/>
            <person name="Cullen D."/>
            <person name="de Vries R.P."/>
            <person name="Gathman A."/>
            <person name="Goodell B."/>
            <person name="Henrissat B."/>
            <person name="Ihrmark K."/>
            <person name="Kauserud H."/>
            <person name="Kohler A."/>
            <person name="LaButti K."/>
            <person name="Lapidus A."/>
            <person name="Lavin J.L."/>
            <person name="Lee Y.-H."/>
            <person name="Lindquist E."/>
            <person name="Lilly W."/>
            <person name="Lucas S."/>
            <person name="Morin E."/>
            <person name="Murat C."/>
            <person name="Oguiza J.A."/>
            <person name="Park J."/>
            <person name="Pisabarro A.G."/>
            <person name="Riley R."/>
            <person name="Rosling A."/>
            <person name="Salamov A."/>
            <person name="Schmidt O."/>
            <person name="Schmutz J."/>
            <person name="Skrede I."/>
            <person name="Stenlid J."/>
            <person name="Wiebenga A."/>
            <person name="Xie X."/>
            <person name="Kuees U."/>
            <person name="Hibbett D.S."/>
            <person name="Hoffmeister D."/>
            <person name="Hoegberg N."/>
            <person name="Martin F."/>
            <person name="Grigoriev I.V."/>
            <person name="Watkinson S.C."/>
        </authorList>
    </citation>
    <scope>NUCLEOTIDE SEQUENCE [LARGE SCALE GENOMIC DNA]</scope>
    <source>
        <strain evidence="3">strain S7.3</strain>
    </source>
</reference>
<organism evidence="3">
    <name type="scientific">Serpula lacrymans var. lacrymans (strain S7.3)</name>
    <name type="common">Dry rot fungus</name>
    <dbReference type="NCBI Taxonomy" id="936435"/>
    <lineage>
        <taxon>Eukaryota</taxon>
        <taxon>Fungi</taxon>
        <taxon>Dikarya</taxon>
        <taxon>Basidiomycota</taxon>
        <taxon>Agaricomycotina</taxon>
        <taxon>Agaricomycetes</taxon>
        <taxon>Agaricomycetidae</taxon>
        <taxon>Boletales</taxon>
        <taxon>Coniophorineae</taxon>
        <taxon>Serpulaceae</taxon>
        <taxon>Serpula</taxon>
    </lineage>
</organism>
<keyword evidence="3" id="KW-1185">Reference proteome</keyword>
<protein>
    <submittedName>
        <fullName evidence="2">Uncharacterized protein</fullName>
    </submittedName>
</protein>
<evidence type="ECO:0000313" key="2">
    <source>
        <dbReference type="EMBL" id="EGN91970.1"/>
    </source>
</evidence>
<feature type="region of interest" description="Disordered" evidence="1">
    <location>
        <begin position="1"/>
        <end position="22"/>
    </location>
</feature>
<sequence>MVSNNTSEPGGGLNGVDACQQVPSPLDNVKKWHYIRKEHRNTSLLPSITVGTVPNYQTKSNTNEDRQNPPQAAGTIALSENTRSNLSLPWPGLKNQESPTPKHNFCAKQMSVKANCWFILVAQHPIAQASSSITHLPTCDATDWMTQMI</sequence>
<dbReference type="HOGENOM" id="CLU_1750795_0_0_1"/>
<evidence type="ECO:0000313" key="3">
    <source>
        <dbReference type="Proteomes" id="UP000008063"/>
    </source>
</evidence>
<dbReference type="InParanoid" id="F8QIB7"/>
<evidence type="ECO:0000256" key="1">
    <source>
        <dbReference type="SAM" id="MobiDB-lite"/>
    </source>
</evidence>
<accession>F8QIB7</accession>
<dbReference type="Proteomes" id="UP000008063">
    <property type="component" value="Unassembled WGS sequence"/>
</dbReference>
<proteinExistence type="predicted"/>
<gene>
    <name evidence="2" type="ORF">SERLA73DRAFT_157287</name>
</gene>
<dbReference type="EMBL" id="GL945522">
    <property type="protein sequence ID" value="EGN91970.1"/>
    <property type="molecule type" value="Genomic_DNA"/>
</dbReference>
<name>F8QIB7_SERL3</name>
<dbReference type="AlphaFoldDB" id="F8QIB7"/>